<organism evidence="3 4">
    <name type="scientific">Sphingomonas donggukensis</name>
    <dbReference type="NCBI Taxonomy" id="2949093"/>
    <lineage>
        <taxon>Bacteria</taxon>
        <taxon>Pseudomonadati</taxon>
        <taxon>Pseudomonadota</taxon>
        <taxon>Alphaproteobacteria</taxon>
        <taxon>Sphingomonadales</taxon>
        <taxon>Sphingomonadaceae</taxon>
        <taxon>Sphingomonas</taxon>
    </lineage>
</organism>
<accession>A0ABY4TU98</accession>
<evidence type="ECO:0000313" key="3">
    <source>
        <dbReference type="EMBL" id="URW75534.1"/>
    </source>
</evidence>
<dbReference type="InterPro" id="IPR019301">
    <property type="entry name" value="Flagellar_prot_FlgJ_N"/>
</dbReference>
<feature type="compositionally biased region" description="Polar residues" evidence="1">
    <location>
        <begin position="1"/>
        <end position="10"/>
    </location>
</feature>
<dbReference type="EMBL" id="CP098401">
    <property type="protein sequence ID" value="URW75534.1"/>
    <property type="molecule type" value="Genomic_DNA"/>
</dbReference>
<evidence type="ECO:0000313" key="4">
    <source>
        <dbReference type="Proteomes" id="UP001055580"/>
    </source>
</evidence>
<reference evidence="3" key="1">
    <citation type="submission" date="2022-05" db="EMBL/GenBank/DDBJ databases">
        <title>Sphingomonas sp. strain RMG20 Genome sequencing and assembly.</title>
        <authorList>
            <person name="Kim I."/>
        </authorList>
    </citation>
    <scope>NUCLEOTIDE SEQUENCE</scope>
    <source>
        <strain evidence="3">RMG20</strain>
    </source>
</reference>
<feature type="region of interest" description="Disordered" evidence="1">
    <location>
        <begin position="1"/>
        <end position="24"/>
    </location>
</feature>
<name>A0ABY4TU98_9SPHN</name>
<evidence type="ECO:0000259" key="2">
    <source>
        <dbReference type="Pfam" id="PF10135"/>
    </source>
</evidence>
<sequence length="117" mass="12085">MTQIPASTMPLNGIAGTAGGVSNDTSRLKSDANLQKAGERFEAIFTGMMLKSMRAAKLGDGLFDNKAGEQFRDMFDGRIAESMASHAPMGIGKAMTAFLEKTQGAAAPAAGDGEATP</sequence>
<protein>
    <submittedName>
        <fullName evidence="3">Rod-binding protein</fullName>
    </submittedName>
</protein>
<dbReference type="Proteomes" id="UP001055580">
    <property type="component" value="Chromosome"/>
</dbReference>
<gene>
    <name evidence="3" type="ORF">M9980_13550</name>
</gene>
<dbReference type="Pfam" id="PF10135">
    <property type="entry name" value="Rod-binding"/>
    <property type="match status" value="1"/>
</dbReference>
<keyword evidence="4" id="KW-1185">Reference proteome</keyword>
<feature type="domain" description="Flagellar protein FlgJ N-terminal" evidence="2">
    <location>
        <begin position="51"/>
        <end position="96"/>
    </location>
</feature>
<proteinExistence type="predicted"/>
<evidence type="ECO:0000256" key="1">
    <source>
        <dbReference type="SAM" id="MobiDB-lite"/>
    </source>
</evidence>
<dbReference type="RefSeq" id="WP_250751836.1">
    <property type="nucleotide sequence ID" value="NZ_CP098401.1"/>
</dbReference>
<dbReference type="PRINTS" id="PR01002">
    <property type="entry name" value="FLGFLGJ"/>
</dbReference>